<dbReference type="Proteomes" id="UP001177943">
    <property type="component" value="Chromosome"/>
</dbReference>
<name>A0AA95I3C9_9BACL</name>
<keyword evidence="1 3" id="KW-0808">Transferase</keyword>
<dbReference type="EC" id="2.3.1.-" evidence="3"/>
<gene>
    <name evidence="3" type="ORF">QNH46_22085</name>
</gene>
<organism evidence="3 4">
    <name type="scientific">Paenibacillus woosongensis</name>
    <dbReference type="NCBI Taxonomy" id="307580"/>
    <lineage>
        <taxon>Bacteria</taxon>
        <taxon>Bacillati</taxon>
        <taxon>Bacillota</taxon>
        <taxon>Bacilli</taxon>
        <taxon>Bacillales</taxon>
        <taxon>Paenibacillaceae</taxon>
        <taxon>Paenibacillus</taxon>
    </lineage>
</organism>
<dbReference type="SUPFAM" id="SSF51161">
    <property type="entry name" value="Trimeric LpxA-like enzymes"/>
    <property type="match status" value="1"/>
</dbReference>
<dbReference type="PANTHER" id="PTHR43300:SF11">
    <property type="entry name" value="ACETYLTRANSFERASE RV3034C-RELATED"/>
    <property type="match status" value="1"/>
</dbReference>
<protein>
    <submittedName>
        <fullName evidence="3">CatB-related O-acetyltransferase</fullName>
        <ecNumber evidence="3">2.3.1.-</ecNumber>
    </submittedName>
</protein>
<dbReference type="KEGG" id="pwn:QNH46_22085"/>
<dbReference type="PANTHER" id="PTHR43300">
    <property type="entry name" value="ACETYLTRANSFERASE"/>
    <property type="match status" value="1"/>
</dbReference>
<dbReference type="GO" id="GO:0016746">
    <property type="term" value="F:acyltransferase activity"/>
    <property type="evidence" value="ECO:0007669"/>
    <property type="project" value="UniProtKB-KW"/>
</dbReference>
<evidence type="ECO:0000256" key="2">
    <source>
        <dbReference type="ARBA" id="ARBA00022737"/>
    </source>
</evidence>
<dbReference type="CDD" id="cd03349">
    <property type="entry name" value="LbH_XAT"/>
    <property type="match status" value="1"/>
</dbReference>
<proteinExistence type="predicted"/>
<dbReference type="Gene3D" id="2.160.10.10">
    <property type="entry name" value="Hexapeptide repeat proteins"/>
    <property type="match status" value="1"/>
</dbReference>
<dbReference type="InterPro" id="IPR050179">
    <property type="entry name" value="Trans_hexapeptide_repeat"/>
</dbReference>
<evidence type="ECO:0000256" key="1">
    <source>
        <dbReference type="ARBA" id="ARBA00022679"/>
    </source>
</evidence>
<accession>A0AA95I3C9</accession>
<sequence>MIKFKAACDDSIRSFVFNNGGKQEFPILSLGRNSYINEINIQIAPGNEIANVHIGNFCSIAYNVNLLIDRNHDYKSISTSPLLEEVRKLPRRGQIIIGHDVWIGNDATILSGVRIGNGAVIGAGTVVAKDVPPYSIVVGNPMKIHRYRFEPEQIARLQNIKWWNWSSHTIEENRSWFGQDIEDFIAKFDEQISEPTDILSLEKKSTAVLFIPDFYEKYPIFKKVISEFIANFSSSDDISLLLRIEQNDEFDHNVDLIRQIISTKDNLPDILIINDIITDEKILFAQADYFITTRSLDTMRYIEFADEFGVDLISGVDYPLFSSITLKSDSPLKGEE</sequence>
<evidence type="ECO:0000313" key="4">
    <source>
        <dbReference type="Proteomes" id="UP001177943"/>
    </source>
</evidence>
<evidence type="ECO:0000313" key="3">
    <source>
        <dbReference type="EMBL" id="WHX48711.1"/>
    </source>
</evidence>
<dbReference type="InterPro" id="IPR001451">
    <property type="entry name" value="Hexapep"/>
</dbReference>
<dbReference type="EMBL" id="CP126084">
    <property type="protein sequence ID" value="WHX48711.1"/>
    <property type="molecule type" value="Genomic_DNA"/>
</dbReference>
<dbReference type="PROSITE" id="PS00101">
    <property type="entry name" value="HEXAPEP_TRANSFERASES"/>
    <property type="match status" value="1"/>
</dbReference>
<dbReference type="InterPro" id="IPR011004">
    <property type="entry name" value="Trimer_LpxA-like_sf"/>
</dbReference>
<dbReference type="InterPro" id="IPR018357">
    <property type="entry name" value="Hexapep_transf_CS"/>
</dbReference>
<dbReference type="Pfam" id="PF00132">
    <property type="entry name" value="Hexapep"/>
    <property type="match status" value="1"/>
</dbReference>
<keyword evidence="2" id="KW-0677">Repeat</keyword>
<reference evidence="3" key="1">
    <citation type="submission" date="2023-05" db="EMBL/GenBank/DDBJ databases">
        <title>Comparative genomics of Bacillaceae isolates and their secondary metabolite potential.</title>
        <authorList>
            <person name="Song L."/>
            <person name="Nielsen L.J."/>
            <person name="Mohite O."/>
            <person name="Xu X."/>
            <person name="Weber T."/>
            <person name="Kovacs A.T."/>
        </authorList>
    </citation>
    <scope>NUCLEOTIDE SEQUENCE</scope>
    <source>
        <strain evidence="3">B2_4</strain>
    </source>
</reference>
<dbReference type="RefSeq" id="WP_283926033.1">
    <property type="nucleotide sequence ID" value="NZ_CP126084.1"/>
</dbReference>
<dbReference type="AlphaFoldDB" id="A0AA95I3C9"/>
<keyword evidence="3" id="KW-0012">Acyltransferase</keyword>